<dbReference type="EMBL" id="CP118615">
    <property type="protein sequence ID" value="WDZ83787.1"/>
    <property type="molecule type" value="Genomic_DNA"/>
</dbReference>
<gene>
    <name evidence="3" type="ORF">PVK37_25490</name>
</gene>
<dbReference type="SUPFAM" id="SSF55347">
    <property type="entry name" value="Glyceraldehyde-3-phosphate dehydrogenase-like, C-terminal domain"/>
    <property type="match status" value="1"/>
</dbReference>
<dbReference type="RefSeq" id="WP_275030345.1">
    <property type="nucleotide sequence ID" value="NZ_CP118615.1"/>
</dbReference>
<dbReference type="Gene3D" id="3.40.50.720">
    <property type="entry name" value="NAD(P)-binding Rossmann-like Domain"/>
    <property type="match status" value="1"/>
</dbReference>
<keyword evidence="4" id="KW-1185">Reference proteome</keyword>
<accession>A0ABY7ZNI4</accession>
<dbReference type="Proteomes" id="UP001219605">
    <property type="component" value="Chromosome"/>
</dbReference>
<sequence length="371" mass="40187">MKPRLCVIGAGTFGEMHLRAGLQLTREGVADLVGFADTNPELVRLREERYGIKGYPDLDTMLDACRPDAVTIATPDFLHRDLAVACLERGIHVLTEKPMDTSVAGCLDMIDAAERAGCLLQVDFMKRKDPYHLDLERRVRTGQVGQVLYGYAWFEDKIEVPTKWLSSWAARSDPAWFLGVHLFDLVGWIVRGRAVQVSATGAKVKLPTLGIDTYDSIQTRVVYDTGASFTFDLAWHFPEGGEALVHQGIKLVGSEGWMTVDSQDRGARGCVAGPTAVGVGADRGQDAARMFTPNLGLFQADQDPSGGEWYRGYAIDSIAEFGRNVHFLANGGSLAALEGRYPSGADGLEATRVAVAVHDSLDAGGQVISLG</sequence>
<name>A0ABY7ZNI4_9ACTN</name>
<dbReference type="SUPFAM" id="SSF51735">
    <property type="entry name" value="NAD(P)-binding Rossmann-fold domains"/>
    <property type="match status" value="1"/>
</dbReference>
<dbReference type="InterPro" id="IPR000683">
    <property type="entry name" value="Gfo/Idh/MocA-like_OxRdtase_N"/>
</dbReference>
<protein>
    <submittedName>
        <fullName evidence="3">Gfo/Idh/MocA family oxidoreductase</fullName>
    </submittedName>
</protein>
<proteinExistence type="predicted"/>
<evidence type="ECO:0000259" key="2">
    <source>
        <dbReference type="Pfam" id="PF22725"/>
    </source>
</evidence>
<reference evidence="3 4" key="1">
    <citation type="submission" date="2023-02" db="EMBL/GenBank/DDBJ databases">
        <authorList>
            <person name="Mo P."/>
        </authorList>
    </citation>
    <scope>NUCLEOTIDE SEQUENCE [LARGE SCALE GENOMIC DNA]</scope>
    <source>
        <strain evidence="3 4">HUAS 3</strain>
    </source>
</reference>
<dbReference type="PANTHER" id="PTHR43377">
    <property type="entry name" value="BILIVERDIN REDUCTASE A"/>
    <property type="match status" value="1"/>
</dbReference>
<feature type="domain" description="Gfo/Idh/MocA-like oxidoreductase N-terminal" evidence="1">
    <location>
        <begin position="5"/>
        <end position="124"/>
    </location>
</feature>
<evidence type="ECO:0000259" key="1">
    <source>
        <dbReference type="Pfam" id="PF01408"/>
    </source>
</evidence>
<dbReference type="InterPro" id="IPR055170">
    <property type="entry name" value="GFO_IDH_MocA-like_dom"/>
</dbReference>
<dbReference type="Pfam" id="PF22725">
    <property type="entry name" value="GFO_IDH_MocA_C3"/>
    <property type="match status" value="1"/>
</dbReference>
<dbReference type="Gene3D" id="3.30.360.10">
    <property type="entry name" value="Dihydrodipicolinate Reductase, domain 2"/>
    <property type="match status" value="1"/>
</dbReference>
<dbReference type="InterPro" id="IPR051450">
    <property type="entry name" value="Gfo/Idh/MocA_Oxidoreductases"/>
</dbReference>
<organism evidence="3 4">
    <name type="scientific">Micromonospora cathayae</name>
    <dbReference type="NCBI Taxonomy" id="3028804"/>
    <lineage>
        <taxon>Bacteria</taxon>
        <taxon>Bacillati</taxon>
        <taxon>Actinomycetota</taxon>
        <taxon>Actinomycetes</taxon>
        <taxon>Micromonosporales</taxon>
        <taxon>Micromonosporaceae</taxon>
        <taxon>Micromonospora</taxon>
    </lineage>
</organism>
<dbReference type="PANTHER" id="PTHR43377:SF1">
    <property type="entry name" value="BILIVERDIN REDUCTASE A"/>
    <property type="match status" value="1"/>
</dbReference>
<evidence type="ECO:0000313" key="4">
    <source>
        <dbReference type="Proteomes" id="UP001219605"/>
    </source>
</evidence>
<evidence type="ECO:0000313" key="3">
    <source>
        <dbReference type="EMBL" id="WDZ83787.1"/>
    </source>
</evidence>
<dbReference type="InterPro" id="IPR036291">
    <property type="entry name" value="NAD(P)-bd_dom_sf"/>
</dbReference>
<dbReference type="Pfam" id="PF01408">
    <property type="entry name" value="GFO_IDH_MocA"/>
    <property type="match status" value="1"/>
</dbReference>
<feature type="domain" description="GFO/IDH/MocA-like oxidoreductase" evidence="2">
    <location>
        <begin position="134"/>
        <end position="258"/>
    </location>
</feature>